<reference evidence="1 2" key="1">
    <citation type="submission" date="2023-02" db="EMBL/GenBank/DDBJ databases">
        <title>Gemone sequence of Telluria chitinolytica ACM 3522T.</title>
        <authorList>
            <person name="Frediansyah A."/>
            <person name="Miess H."/>
            <person name="Gross H."/>
        </authorList>
    </citation>
    <scope>NUCLEOTIDE SEQUENCE [LARGE SCALE GENOMIC DNA]</scope>
    <source>
        <strain evidence="1 2">ACM 3522</strain>
    </source>
</reference>
<evidence type="ECO:0000313" key="1">
    <source>
        <dbReference type="EMBL" id="WEF35778.1"/>
    </source>
</evidence>
<dbReference type="RefSeq" id="WP_277418425.1">
    <property type="nucleotide sequence ID" value="NZ_CP119083.1"/>
</dbReference>
<keyword evidence="2" id="KW-1185">Reference proteome</keyword>
<protein>
    <submittedName>
        <fullName evidence="1">Uncharacterized protein</fullName>
    </submittedName>
</protein>
<dbReference type="Proteomes" id="UP001216510">
    <property type="component" value="Chromosome"/>
</dbReference>
<sequence>MASVDVDGTQVSLAPGMVVTVDVKTGQRRLIDYSRSSLIIHTSETREG</sequence>
<evidence type="ECO:0000313" key="2">
    <source>
        <dbReference type="Proteomes" id="UP001216510"/>
    </source>
</evidence>
<organism evidence="1 2">
    <name type="scientific">Pseudoduganella chitinolytica</name>
    <dbReference type="NCBI Taxonomy" id="34070"/>
    <lineage>
        <taxon>Bacteria</taxon>
        <taxon>Pseudomonadati</taxon>
        <taxon>Pseudomonadota</taxon>
        <taxon>Betaproteobacteria</taxon>
        <taxon>Burkholderiales</taxon>
        <taxon>Oxalobacteraceae</taxon>
        <taxon>Telluria group</taxon>
        <taxon>Pseudoduganella</taxon>
    </lineage>
</organism>
<proteinExistence type="predicted"/>
<name>A0ABY8BK35_9BURK</name>
<gene>
    <name evidence="1" type="ORF">PX653_13840</name>
</gene>
<accession>A0ABY8BK35</accession>
<dbReference type="EMBL" id="CP119083">
    <property type="protein sequence ID" value="WEF35778.1"/>
    <property type="molecule type" value="Genomic_DNA"/>
</dbReference>